<sequence>MVPNADQHDIHWDKPPLGYLKYNLDFATIQQQEKVGFTAFVRDYYDVFSMAHPSWSSSHLEPTKARLLAFYFGIIGLIFQNWNNNPP</sequence>
<evidence type="ECO:0000313" key="2">
    <source>
        <dbReference type="Proteomes" id="UP000265520"/>
    </source>
</evidence>
<accession>A0A392MJ27</accession>
<proteinExistence type="predicted"/>
<comment type="caution">
    <text evidence="1">The sequence shown here is derived from an EMBL/GenBank/DDBJ whole genome shotgun (WGS) entry which is preliminary data.</text>
</comment>
<gene>
    <name evidence="1" type="ORF">A2U01_0008373</name>
</gene>
<dbReference type="Proteomes" id="UP000265520">
    <property type="component" value="Unassembled WGS sequence"/>
</dbReference>
<dbReference type="EMBL" id="LXQA010012329">
    <property type="protein sequence ID" value="MCH87502.1"/>
    <property type="molecule type" value="Genomic_DNA"/>
</dbReference>
<dbReference type="AlphaFoldDB" id="A0A392MJ27"/>
<reference evidence="1 2" key="1">
    <citation type="journal article" date="2018" name="Front. Plant Sci.">
        <title>Red Clover (Trifolium pratense) and Zigzag Clover (T. medium) - A Picture of Genomic Similarities and Differences.</title>
        <authorList>
            <person name="Dluhosova J."/>
            <person name="Istvanek J."/>
            <person name="Nedelnik J."/>
            <person name="Repkova J."/>
        </authorList>
    </citation>
    <scope>NUCLEOTIDE SEQUENCE [LARGE SCALE GENOMIC DNA]</scope>
    <source>
        <strain evidence="2">cv. 10/8</strain>
        <tissue evidence="1">Leaf</tissue>
    </source>
</reference>
<protein>
    <submittedName>
        <fullName evidence="1">Uncharacterized protein</fullName>
    </submittedName>
</protein>
<name>A0A392MJ27_9FABA</name>
<organism evidence="1 2">
    <name type="scientific">Trifolium medium</name>
    <dbReference type="NCBI Taxonomy" id="97028"/>
    <lineage>
        <taxon>Eukaryota</taxon>
        <taxon>Viridiplantae</taxon>
        <taxon>Streptophyta</taxon>
        <taxon>Embryophyta</taxon>
        <taxon>Tracheophyta</taxon>
        <taxon>Spermatophyta</taxon>
        <taxon>Magnoliopsida</taxon>
        <taxon>eudicotyledons</taxon>
        <taxon>Gunneridae</taxon>
        <taxon>Pentapetalae</taxon>
        <taxon>rosids</taxon>
        <taxon>fabids</taxon>
        <taxon>Fabales</taxon>
        <taxon>Fabaceae</taxon>
        <taxon>Papilionoideae</taxon>
        <taxon>50 kb inversion clade</taxon>
        <taxon>NPAAA clade</taxon>
        <taxon>Hologalegina</taxon>
        <taxon>IRL clade</taxon>
        <taxon>Trifolieae</taxon>
        <taxon>Trifolium</taxon>
    </lineage>
</organism>
<feature type="non-terminal residue" evidence="1">
    <location>
        <position position="87"/>
    </location>
</feature>
<evidence type="ECO:0000313" key="1">
    <source>
        <dbReference type="EMBL" id="MCH87502.1"/>
    </source>
</evidence>
<keyword evidence="2" id="KW-1185">Reference proteome</keyword>